<dbReference type="Proteomes" id="UP001154282">
    <property type="component" value="Unassembled WGS sequence"/>
</dbReference>
<organism evidence="2 3">
    <name type="scientific">Linum tenue</name>
    <dbReference type="NCBI Taxonomy" id="586396"/>
    <lineage>
        <taxon>Eukaryota</taxon>
        <taxon>Viridiplantae</taxon>
        <taxon>Streptophyta</taxon>
        <taxon>Embryophyta</taxon>
        <taxon>Tracheophyta</taxon>
        <taxon>Spermatophyta</taxon>
        <taxon>Magnoliopsida</taxon>
        <taxon>eudicotyledons</taxon>
        <taxon>Gunneridae</taxon>
        <taxon>Pentapetalae</taxon>
        <taxon>rosids</taxon>
        <taxon>fabids</taxon>
        <taxon>Malpighiales</taxon>
        <taxon>Linaceae</taxon>
        <taxon>Linum</taxon>
    </lineage>
</organism>
<evidence type="ECO:0000256" key="1">
    <source>
        <dbReference type="SAM" id="MobiDB-lite"/>
    </source>
</evidence>
<accession>A0AAV0I4I4</accession>
<feature type="compositionally biased region" description="Basic and acidic residues" evidence="1">
    <location>
        <begin position="52"/>
        <end position="64"/>
    </location>
</feature>
<evidence type="ECO:0000313" key="2">
    <source>
        <dbReference type="EMBL" id="CAI0392163.1"/>
    </source>
</evidence>
<dbReference type="EMBL" id="CAMGYJ010000003">
    <property type="protein sequence ID" value="CAI0392163.1"/>
    <property type="molecule type" value="Genomic_DNA"/>
</dbReference>
<proteinExistence type="predicted"/>
<dbReference type="AlphaFoldDB" id="A0AAV0I4I4"/>
<reference evidence="2" key="1">
    <citation type="submission" date="2022-08" db="EMBL/GenBank/DDBJ databases">
        <authorList>
            <person name="Gutierrez-Valencia J."/>
        </authorList>
    </citation>
    <scope>NUCLEOTIDE SEQUENCE</scope>
</reference>
<evidence type="ECO:0000313" key="3">
    <source>
        <dbReference type="Proteomes" id="UP001154282"/>
    </source>
</evidence>
<gene>
    <name evidence="2" type="ORF">LITE_LOCUS7435</name>
</gene>
<comment type="caution">
    <text evidence="2">The sequence shown here is derived from an EMBL/GenBank/DDBJ whole genome shotgun (WGS) entry which is preliminary data.</text>
</comment>
<name>A0AAV0I4I4_9ROSI</name>
<protein>
    <submittedName>
        <fullName evidence="2">Uncharacterized protein</fullName>
    </submittedName>
</protein>
<feature type="region of interest" description="Disordered" evidence="1">
    <location>
        <begin position="41"/>
        <end position="106"/>
    </location>
</feature>
<keyword evidence="3" id="KW-1185">Reference proteome</keyword>
<sequence length="106" mass="10706">MTNYGTIPTSSAATGGGSSSSAPDLAHRLHRRHGRLAVPLLPPRRAAGGVRAADRRPGRADRALGAHGGSAAPHRCSVEHRGVASGRGGVGRGSRGGEEDGGFVPR</sequence>
<feature type="region of interest" description="Disordered" evidence="1">
    <location>
        <begin position="1"/>
        <end position="27"/>
    </location>
</feature>
<feature type="compositionally biased region" description="Gly residues" evidence="1">
    <location>
        <begin position="85"/>
        <end position="94"/>
    </location>
</feature>